<keyword evidence="1" id="KW-0732">Signal</keyword>
<dbReference type="EMBL" id="QPJW01000010">
    <property type="protein sequence ID" value="RCX17093.1"/>
    <property type="molecule type" value="Genomic_DNA"/>
</dbReference>
<comment type="caution">
    <text evidence="2">The sequence shown here is derived from an EMBL/GenBank/DDBJ whole genome shotgun (WGS) entry which is preliminary data.</text>
</comment>
<dbReference type="RefSeq" id="WP_114498224.1">
    <property type="nucleotide sequence ID" value="NZ_QPJW01000010.1"/>
</dbReference>
<evidence type="ECO:0000313" key="3">
    <source>
        <dbReference type="Proteomes" id="UP000253090"/>
    </source>
</evidence>
<gene>
    <name evidence="2" type="ORF">DFP94_110155</name>
</gene>
<dbReference type="PROSITE" id="PS51257">
    <property type="entry name" value="PROKAR_LIPOPROTEIN"/>
    <property type="match status" value="1"/>
</dbReference>
<dbReference type="Proteomes" id="UP000253090">
    <property type="component" value="Unassembled WGS sequence"/>
</dbReference>
<accession>A0A369B6F9</accession>
<sequence length="178" mass="19643">MRWWLIGLSSLLALSLAAGCSEGGQRMARDELDKYNMKSYAKGNERQLLSGTTLNTALLQTLKAECSKRSIRLTHETYAEGLDGNISYSYFINGDARHFLLVHVYPSESDRIREIGEMYGVKNGSTAAAAASETSVISQKGNTALVYASSGIQKSKYSKDIKSVFDKVLDRMNDQDNP</sequence>
<reference evidence="2 3" key="1">
    <citation type="submission" date="2018-07" db="EMBL/GenBank/DDBJ databases">
        <title>Genomic Encyclopedia of Type Strains, Phase III (KMG-III): the genomes of soil and plant-associated and newly described type strains.</title>
        <authorList>
            <person name="Whitman W."/>
        </authorList>
    </citation>
    <scope>NUCLEOTIDE SEQUENCE [LARGE SCALE GENOMIC DNA]</scope>
    <source>
        <strain evidence="2 3">CECT 8333</strain>
    </source>
</reference>
<dbReference type="AlphaFoldDB" id="A0A369B6F9"/>
<organism evidence="2 3">
    <name type="scientific">Fontibacillus phaseoli</name>
    <dbReference type="NCBI Taxonomy" id="1416533"/>
    <lineage>
        <taxon>Bacteria</taxon>
        <taxon>Bacillati</taxon>
        <taxon>Bacillota</taxon>
        <taxon>Bacilli</taxon>
        <taxon>Bacillales</taxon>
        <taxon>Paenibacillaceae</taxon>
        <taxon>Fontibacillus</taxon>
    </lineage>
</organism>
<feature type="signal peptide" evidence="1">
    <location>
        <begin position="1"/>
        <end position="20"/>
    </location>
</feature>
<protein>
    <recommendedName>
        <fullName evidence="4">DUF4358 domain-containing protein</fullName>
    </recommendedName>
</protein>
<dbReference type="OrthoDB" id="2654046at2"/>
<keyword evidence="3" id="KW-1185">Reference proteome</keyword>
<feature type="chain" id="PRO_5038677656" description="DUF4358 domain-containing protein" evidence="1">
    <location>
        <begin position="21"/>
        <end position="178"/>
    </location>
</feature>
<evidence type="ECO:0000313" key="2">
    <source>
        <dbReference type="EMBL" id="RCX17093.1"/>
    </source>
</evidence>
<evidence type="ECO:0008006" key="4">
    <source>
        <dbReference type="Google" id="ProtNLM"/>
    </source>
</evidence>
<name>A0A369B6F9_9BACL</name>
<evidence type="ECO:0000256" key="1">
    <source>
        <dbReference type="SAM" id="SignalP"/>
    </source>
</evidence>
<proteinExistence type="predicted"/>